<evidence type="ECO:0000313" key="1">
    <source>
        <dbReference type="EMBL" id="MFC3457236.1"/>
    </source>
</evidence>
<dbReference type="Proteomes" id="UP001595665">
    <property type="component" value="Unassembled WGS sequence"/>
</dbReference>
<proteinExistence type="predicted"/>
<accession>A0ABV7PFM1</accession>
<evidence type="ECO:0000313" key="2">
    <source>
        <dbReference type="Proteomes" id="UP001595665"/>
    </source>
</evidence>
<sequence>MNLAATLGMAPTSTLRRAPKATAPAPAFNKPDPYGILMACWVDFMHTNDRDLGSRGMKLEGDSGTDVGVHEAQRLADIKAGEAVNAMVDSLSIQHRWAIYRSQGISTAWRFQNANYAEVLEAARNDLEQKLQKNVATRLYFS</sequence>
<dbReference type="EMBL" id="JBHRVV010000001">
    <property type="protein sequence ID" value="MFC3457236.1"/>
    <property type="molecule type" value="Genomic_DNA"/>
</dbReference>
<organism evidence="1 2">
    <name type="scientific">Massilia haematophila</name>
    <dbReference type="NCBI Taxonomy" id="457923"/>
    <lineage>
        <taxon>Bacteria</taxon>
        <taxon>Pseudomonadati</taxon>
        <taxon>Pseudomonadota</taxon>
        <taxon>Betaproteobacteria</taxon>
        <taxon>Burkholderiales</taxon>
        <taxon>Oxalobacteraceae</taxon>
        <taxon>Telluria group</taxon>
        <taxon>Massilia</taxon>
    </lineage>
</organism>
<gene>
    <name evidence="1" type="ORF">ACFOPH_03085</name>
</gene>
<keyword evidence="2" id="KW-1185">Reference proteome</keyword>
<comment type="caution">
    <text evidence="1">The sequence shown here is derived from an EMBL/GenBank/DDBJ whole genome shotgun (WGS) entry which is preliminary data.</text>
</comment>
<name>A0ABV7PFM1_9BURK</name>
<protein>
    <submittedName>
        <fullName evidence="1">Uncharacterized protein</fullName>
    </submittedName>
</protein>
<reference evidence="2" key="1">
    <citation type="journal article" date="2019" name="Int. J. Syst. Evol. Microbiol.">
        <title>The Global Catalogue of Microorganisms (GCM) 10K type strain sequencing project: providing services to taxonomists for standard genome sequencing and annotation.</title>
        <authorList>
            <consortium name="The Broad Institute Genomics Platform"/>
            <consortium name="The Broad Institute Genome Sequencing Center for Infectious Disease"/>
            <person name="Wu L."/>
            <person name="Ma J."/>
        </authorList>
    </citation>
    <scope>NUCLEOTIDE SEQUENCE [LARGE SCALE GENOMIC DNA]</scope>
    <source>
        <strain evidence="2">CCM 7480</strain>
    </source>
</reference>
<dbReference type="RefSeq" id="WP_379733475.1">
    <property type="nucleotide sequence ID" value="NZ_JBHRVV010000001.1"/>
</dbReference>